<evidence type="ECO:0000313" key="1">
    <source>
        <dbReference type="EMBL" id="PRQ29465.1"/>
    </source>
</evidence>
<dbReference type="Proteomes" id="UP000238479">
    <property type="component" value="Chromosome 5"/>
</dbReference>
<comment type="caution">
    <text evidence="1">The sequence shown here is derived from an EMBL/GenBank/DDBJ whole genome shotgun (WGS) entry which is preliminary data.</text>
</comment>
<proteinExistence type="predicted"/>
<protein>
    <submittedName>
        <fullName evidence="1">Uncharacterized protein</fullName>
    </submittedName>
</protein>
<dbReference type="AlphaFoldDB" id="A0A2P6Q5K7"/>
<dbReference type="EMBL" id="PDCK01000043">
    <property type="protein sequence ID" value="PRQ29465.1"/>
    <property type="molecule type" value="Genomic_DNA"/>
</dbReference>
<reference evidence="1 2" key="1">
    <citation type="journal article" date="2018" name="Nat. Genet.">
        <title>The Rosa genome provides new insights in the design of modern roses.</title>
        <authorList>
            <person name="Bendahmane M."/>
        </authorList>
    </citation>
    <scope>NUCLEOTIDE SEQUENCE [LARGE SCALE GENOMIC DNA]</scope>
    <source>
        <strain evidence="2">cv. Old Blush</strain>
    </source>
</reference>
<organism evidence="1 2">
    <name type="scientific">Rosa chinensis</name>
    <name type="common">China rose</name>
    <dbReference type="NCBI Taxonomy" id="74649"/>
    <lineage>
        <taxon>Eukaryota</taxon>
        <taxon>Viridiplantae</taxon>
        <taxon>Streptophyta</taxon>
        <taxon>Embryophyta</taxon>
        <taxon>Tracheophyta</taxon>
        <taxon>Spermatophyta</taxon>
        <taxon>Magnoliopsida</taxon>
        <taxon>eudicotyledons</taxon>
        <taxon>Gunneridae</taxon>
        <taxon>Pentapetalae</taxon>
        <taxon>rosids</taxon>
        <taxon>fabids</taxon>
        <taxon>Rosales</taxon>
        <taxon>Rosaceae</taxon>
        <taxon>Rosoideae</taxon>
        <taxon>Rosoideae incertae sedis</taxon>
        <taxon>Rosa</taxon>
    </lineage>
</organism>
<accession>A0A2P6Q5K7</accession>
<dbReference type="Gramene" id="PRQ29465">
    <property type="protein sequence ID" value="PRQ29465"/>
    <property type="gene ID" value="RchiOBHm_Chr5g0014181"/>
</dbReference>
<name>A0A2P6Q5K7_ROSCH</name>
<sequence>MCRRVYLVLNSVLEGKRELNFEKFLFGSASLLLLSTRFSCASDQLETSVVFGYSEYQSPKYMHLVSGSDRL</sequence>
<evidence type="ECO:0000313" key="2">
    <source>
        <dbReference type="Proteomes" id="UP000238479"/>
    </source>
</evidence>
<gene>
    <name evidence="1" type="ORF">RchiOBHm_Chr5g0014181</name>
</gene>
<keyword evidence="2" id="KW-1185">Reference proteome</keyword>